<dbReference type="RefSeq" id="XP_052948430.1">
    <property type="nucleotide sequence ID" value="XM_053092260.1"/>
</dbReference>
<keyword evidence="3" id="KW-1185">Reference proteome</keyword>
<feature type="region of interest" description="Disordered" evidence="1">
    <location>
        <begin position="1"/>
        <end position="40"/>
    </location>
</feature>
<gene>
    <name evidence="2" type="ORF">MKK02DRAFT_43054</name>
</gene>
<organism evidence="2 3">
    <name type="scientific">Dioszegia hungarica</name>
    <dbReference type="NCBI Taxonomy" id="4972"/>
    <lineage>
        <taxon>Eukaryota</taxon>
        <taxon>Fungi</taxon>
        <taxon>Dikarya</taxon>
        <taxon>Basidiomycota</taxon>
        <taxon>Agaricomycotina</taxon>
        <taxon>Tremellomycetes</taxon>
        <taxon>Tremellales</taxon>
        <taxon>Bulleribasidiaceae</taxon>
        <taxon>Dioszegia</taxon>
    </lineage>
</organism>
<feature type="compositionally biased region" description="Pro residues" evidence="1">
    <location>
        <begin position="13"/>
        <end position="23"/>
    </location>
</feature>
<accession>A0AA38LXJ0</accession>
<reference evidence="2" key="1">
    <citation type="journal article" date="2022" name="G3 (Bethesda)">
        <title>High quality genome of the basidiomycete yeast Dioszegia hungarica PDD-24b-2 isolated from cloud water.</title>
        <authorList>
            <person name="Jarrige D."/>
            <person name="Haridas S."/>
            <person name="Bleykasten-Grosshans C."/>
            <person name="Joly M."/>
            <person name="Nadalig T."/>
            <person name="Sancelme M."/>
            <person name="Vuilleumier S."/>
            <person name="Grigoriev I.V."/>
            <person name="Amato P."/>
            <person name="Bringel F."/>
        </authorList>
    </citation>
    <scope>NUCLEOTIDE SEQUENCE</scope>
    <source>
        <strain evidence="2">PDD-24b-2</strain>
    </source>
</reference>
<comment type="caution">
    <text evidence="2">The sequence shown here is derived from an EMBL/GenBank/DDBJ whole genome shotgun (WGS) entry which is preliminary data.</text>
</comment>
<dbReference type="GeneID" id="77731465"/>
<dbReference type="Proteomes" id="UP001164286">
    <property type="component" value="Unassembled WGS sequence"/>
</dbReference>
<evidence type="ECO:0000313" key="3">
    <source>
        <dbReference type="Proteomes" id="UP001164286"/>
    </source>
</evidence>
<name>A0AA38LXJ0_9TREE</name>
<dbReference type="AlphaFoldDB" id="A0AA38LXJ0"/>
<evidence type="ECO:0000256" key="1">
    <source>
        <dbReference type="SAM" id="MobiDB-lite"/>
    </source>
</evidence>
<evidence type="ECO:0000313" key="2">
    <source>
        <dbReference type="EMBL" id="KAI9638653.1"/>
    </source>
</evidence>
<sequence length="382" mass="40475">MQDLKRASSASSTPPPEYSPPSPISVSTTHSDFTLSVPPGPYHPGDTLRLSLSAPASALAHVVGNIECVLEGISSVELMGKKRYQTAMMVNATMGSGGAAMITSREQHTFTKASSIISVRANKETGGIEHQIAIPTERSCACPGPKNEGLLPSFGASGDEADESSVEWKLVVLVKRKGILKRDIKLSLIIPVTLLPSTVTFYPLTATSSAPMAYTASASSGPAPTLTANLSISTSPSAPNKLNFRLQLTSTPSSLLPSYASIPSVDDFGIAFSLSRRAWTMGIEQSKFGDPGGFHWAPRRMGVVSLPPTQSRFTKGWMRVVPLDEAKSGDGMKFEGEYEVPEGCVTVKGCGVAVDWSVHANVSWKRLSGTLSVEIPLVLPIS</sequence>
<proteinExistence type="predicted"/>
<dbReference type="EMBL" id="JAKWFO010000003">
    <property type="protein sequence ID" value="KAI9638653.1"/>
    <property type="molecule type" value="Genomic_DNA"/>
</dbReference>
<protein>
    <submittedName>
        <fullName evidence="2">Uncharacterized protein</fullName>
    </submittedName>
</protein>